<dbReference type="Proteomes" id="UP001206925">
    <property type="component" value="Unassembled WGS sequence"/>
</dbReference>
<name>A0AAD5CGJ9_AMBAR</name>
<dbReference type="GO" id="GO:0005669">
    <property type="term" value="C:transcription factor TFIID complex"/>
    <property type="evidence" value="ECO:0007669"/>
    <property type="project" value="InterPro"/>
</dbReference>
<dbReference type="AlphaFoldDB" id="A0AAD5CGJ9"/>
<reference evidence="5" key="1">
    <citation type="submission" date="2022-06" db="EMBL/GenBank/DDBJ databases">
        <title>Uncovering the hologenomic basis of an extraordinary plant invasion.</title>
        <authorList>
            <person name="Bieker V.C."/>
            <person name="Martin M.D."/>
            <person name="Gilbert T."/>
            <person name="Hodgins K."/>
            <person name="Battlay P."/>
            <person name="Petersen B."/>
            <person name="Wilson J."/>
        </authorList>
    </citation>
    <scope>NUCLEOTIDE SEQUENCE</scope>
    <source>
        <strain evidence="5">AA19_3_7</strain>
        <tissue evidence="5">Leaf</tissue>
    </source>
</reference>
<comment type="caution">
    <text evidence="5">The sequence shown here is derived from an EMBL/GenBank/DDBJ whole genome shotgun (WGS) entry which is preliminary data.</text>
</comment>
<dbReference type="Pfam" id="PF12174">
    <property type="entry name" value="RST"/>
    <property type="match status" value="1"/>
</dbReference>
<dbReference type="PROSITE" id="PS51879">
    <property type="entry name" value="RST"/>
    <property type="match status" value="1"/>
</dbReference>
<gene>
    <name evidence="5" type="ORF">M8C21_011414</name>
</gene>
<dbReference type="GO" id="GO:0003677">
    <property type="term" value="F:DNA binding"/>
    <property type="evidence" value="ECO:0007669"/>
    <property type="project" value="TreeGrafter"/>
</dbReference>
<evidence type="ECO:0000259" key="4">
    <source>
        <dbReference type="PROSITE" id="PS51879"/>
    </source>
</evidence>
<proteinExistence type="predicted"/>
<feature type="region of interest" description="Disordered" evidence="3">
    <location>
        <begin position="90"/>
        <end position="110"/>
    </location>
</feature>
<sequence>MSRPAGNRQATLAQLLLLIRPQLDKDKAMQLQGLYVQLRSQSINKQQFVRHMRSLAGDDMLKMAVNKLCQQGLITVDPRMYNKSQKRRLLEHESESHGVQASHESSNVDAIKQERDQQQTHDLQMRQGLVHTEFSDMKRLHGRGLARFTI</sequence>
<dbReference type="InterPro" id="IPR045144">
    <property type="entry name" value="TAF4"/>
</dbReference>
<accession>A0AAD5CGJ9</accession>
<evidence type="ECO:0000256" key="3">
    <source>
        <dbReference type="SAM" id="MobiDB-lite"/>
    </source>
</evidence>
<comment type="subcellular location">
    <subcellularLocation>
        <location evidence="1">Nucleus</location>
    </subcellularLocation>
</comment>
<keyword evidence="6" id="KW-1185">Reference proteome</keyword>
<dbReference type="InterPro" id="IPR022003">
    <property type="entry name" value="RST"/>
</dbReference>
<evidence type="ECO:0000313" key="6">
    <source>
        <dbReference type="Proteomes" id="UP001206925"/>
    </source>
</evidence>
<keyword evidence="2" id="KW-0539">Nucleus</keyword>
<protein>
    <recommendedName>
        <fullName evidence="4">RST domain-containing protein</fullName>
    </recommendedName>
</protein>
<dbReference type="EMBL" id="JAMZMK010008525">
    <property type="protein sequence ID" value="KAI7740076.1"/>
    <property type="molecule type" value="Genomic_DNA"/>
</dbReference>
<evidence type="ECO:0000256" key="2">
    <source>
        <dbReference type="ARBA" id="ARBA00023242"/>
    </source>
</evidence>
<evidence type="ECO:0000313" key="5">
    <source>
        <dbReference type="EMBL" id="KAI7740076.1"/>
    </source>
</evidence>
<feature type="domain" description="RST" evidence="4">
    <location>
        <begin position="3"/>
        <end position="74"/>
    </location>
</feature>
<evidence type="ECO:0000256" key="1">
    <source>
        <dbReference type="ARBA" id="ARBA00004123"/>
    </source>
</evidence>
<feature type="compositionally biased region" description="Polar residues" evidence="3">
    <location>
        <begin position="97"/>
        <end position="108"/>
    </location>
</feature>
<dbReference type="GO" id="GO:0006367">
    <property type="term" value="P:transcription initiation at RNA polymerase II promoter"/>
    <property type="evidence" value="ECO:0007669"/>
    <property type="project" value="TreeGrafter"/>
</dbReference>
<dbReference type="PANTHER" id="PTHR15138:SF14">
    <property type="entry name" value="TRANSCRIPTION INITIATION FACTOR TFIID SUBUNIT 4"/>
    <property type="match status" value="1"/>
</dbReference>
<dbReference type="PANTHER" id="PTHR15138">
    <property type="entry name" value="TRANSCRIPTION INITIATION FACTOR TFIID SUBUNIT 4"/>
    <property type="match status" value="1"/>
</dbReference>
<organism evidence="5 6">
    <name type="scientific">Ambrosia artemisiifolia</name>
    <name type="common">Common ragweed</name>
    <dbReference type="NCBI Taxonomy" id="4212"/>
    <lineage>
        <taxon>Eukaryota</taxon>
        <taxon>Viridiplantae</taxon>
        <taxon>Streptophyta</taxon>
        <taxon>Embryophyta</taxon>
        <taxon>Tracheophyta</taxon>
        <taxon>Spermatophyta</taxon>
        <taxon>Magnoliopsida</taxon>
        <taxon>eudicotyledons</taxon>
        <taxon>Gunneridae</taxon>
        <taxon>Pentapetalae</taxon>
        <taxon>asterids</taxon>
        <taxon>campanulids</taxon>
        <taxon>Asterales</taxon>
        <taxon>Asteraceae</taxon>
        <taxon>Asteroideae</taxon>
        <taxon>Heliantheae alliance</taxon>
        <taxon>Heliantheae</taxon>
        <taxon>Ambrosia</taxon>
    </lineage>
</organism>
<dbReference type="GO" id="GO:0016251">
    <property type="term" value="F:RNA polymerase II general transcription initiation factor activity"/>
    <property type="evidence" value="ECO:0007669"/>
    <property type="project" value="TreeGrafter"/>
</dbReference>
<feature type="non-terminal residue" evidence="5">
    <location>
        <position position="1"/>
    </location>
</feature>